<dbReference type="PANTHER" id="PTHR17609:SF3">
    <property type="entry name" value="SAP DOMAIN-CONTAINING PROTEIN"/>
    <property type="match status" value="1"/>
</dbReference>
<dbReference type="GeneID" id="109080909"/>
<dbReference type="OrthoDB" id="8948380at2759"/>
<sequence length="578" mass="65591">MGYCHFEALTVTDYIYACVNCGYHPPVVIMDLHKKGVFSMSVSDLKEPPPEFRGEVDIEDFWKSVNLEMIGRGFVPSRTKNPFAVQPSYSRWAPWIGHKTRMDHTVLNTEFAKVATAKVTSAEAQMMNVSEDRLVDELMKQKVGVVRKLCKACNIDSKGSCMDLISRLRAEMQNRQSYDKMFQKIWGASGGWSVILCPHGVVYSIKFNLRAESPRDFAHLLLSWKHIPNVSIYDFARGLATHGNLRVPTDIPFHPHEGRLAEPTPESISSAKQGKLKVSLPWLFEKTDNSSSKGHPITGSSEHYVLYDKLHESNTKDPQDVLRRISLVPELQGWLNSQIAEQFFASLRKNNYFLNNMAPSTHIFIMRNIVHHKNTSTNQKLLEVQLQRGHRPHGLENITLSDLGQAILAQQASDRETVQHHPHQLNQKDFENCGPQCEVFTKCENIAACRVSWTLGSHPAQKELLNYILDIERPGNELIVRTANTVLTRADFWTLGLNRDMESTIGNSCFQLIESIAQSKGKNIYIVDLYVVPTWLPPNNCDPFLSLPDDAHLKDALVIPVWTPGHYQLCVRIHTAFE</sequence>
<dbReference type="RefSeq" id="XP_042601261.1">
    <property type="nucleotide sequence ID" value="XM_042745327.1"/>
</dbReference>
<proteinExistence type="predicted"/>
<dbReference type="KEGG" id="ccar:109080909"/>
<protein>
    <submittedName>
        <fullName evidence="1">HMG domain-containing protein 3-like</fullName>
    </submittedName>
</protein>
<gene>
    <name evidence="1" type="primary">LOC109080909</name>
</gene>
<accession>A0A9Q9XGB3</accession>
<evidence type="ECO:0000313" key="1">
    <source>
        <dbReference type="RefSeq" id="XP_042601261.1"/>
    </source>
</evidence>
<name>A0A9Q9XGB3_CYPCA</name>
<dbReference type="AlphaFoldDB" id="A0A9Q9XGB3"/>
<reference evidence="1" key="1">
    <citation type="submission" date="2025-08" db="UniProtKB">
        <authorList>
            <consortium name="RefSeq"/>
        </authorList>
    </citation>
    <scope>IDENTIFICATION</scope>
    <source>
        <tissue evidence="1">Muscle</tissue>
    </source>
</reference>
<dbReference type="PANTHER" id="PTHR17609">
    <property type="entry name" value="HMG DOMAIN-CONTAINING PROTEIN 3"/>
    <property type="match status" value="1"/>
</dbReference>
<dbReference type="InterPro" id="IPR039598">
    <property type="entry name" value="HMGXB3"/>
</dbReference>
<organism evidence="1">
    <name type="scientific">Cyprinus carpio</name>
    <name type="common">Common carp</name>
    <dbReference type="NCBI Taxonomy" id="7962"/>
    <lineage>
        <taxon>Eukaryota</taxon>
        <taxon>Metazoa</taxon>
        <taxon>Chordata</taxon>
        <taxon>Craniata</taxon>
        <taxon>Vertebrata</taxon>
        <taxon>Euteleostomi</taxon>
        <taxon>Actinopterygii</taxon>
        <taxon>Neopterygii</taxon>
        <taxon>Teleostei</taxon>
        <taxon>Ostariophysi</taxon>
        <taxon>Cypriniformes</taxon>
        <taxon>Cyprinidae</taxon>
        <taxon>Cyprininae</taxon>
        <taxon>Cyprinus</taxon>
    </lineage>
</organism>
<dbReference type="Proteomes" id="UP001155660">
    <property type="component" value="Chromosome B19"/>
</dbReference>